<dbReference type="Gene3D" id="1.10.287.130">
    <property type="match status" value="1"/>
</dbReference>
<keyword evidence="5" id="KW-0547">Nucleotide-binding</keyword>
<evidence type="ECO:0000256" key="3">
    <source>
        <dbReference type="ARBA" id="ARBA00022553"/>
    </source>
</evidence>
<dbReference type="PANTHER" id="PTHR43065:SF10">
    <property type="entry name" value="PEROXIDE STRESS-ACTIVATED HISTIDINE KINASE MAK3"/>
    <property type="match status" value="1"/>
</dbReference>
<gene>
    <name evidence="11" type="ORF">DI536_19955</name>
</gene>
<dbReference type="SUPFAM" id="SSF47384">
    <property type="entry name" value="Homodimeric domain of signal transducing histidine kinase"/>
    <property type="match status" value="1"/>
</dbReference>
<dbReference type="AlphaFoldDB" id="A0A2W5UNA1"/>
<evidence type="ECO:0000256" key="8">
    <source>
        <dbReference type="ARBA" id="ARBA00023012"/>
    </source>
</evidence>
<dbReference type="EMBL" id="QFQP01000017">
    <property type="protein sequence ID" value="PZR10518.1"/>
    <property type="molecule type" value="Genomic_DNA"/>
</dbReference>
<dbReference type="CDD" id="cd00082">
    <property type="entry name" value="HisKA"/>
    <property type="match status" value="1"/>
</dbReference>
<comment type="catalytic activity">
    <reaction evidence="1">
        <text>ATP + protein L-histidine = ADP + protein N-phospho-L-histidine.</text>
        <dbReference type="EC" id="2.7.13.3"/>
    </reaction>
</comment>
<evidence type="ECO:0000256" key="7">
    <source>
        <dbReference type="ARBA" id="ARBA00022840"/>
    </source>
</evidence>
<dbReference type="Pfam" id="PF02518">
    <property type="entry name" value="HATPase_c"/>
    <property type="match status" value="1"/>
</dbReference>
<dbReference type="EC" id="2.7.13.3" evidence="2"/>
<name>A0A2W5UNA1_9BACT</name>
<feature type="transmembrane region" description="Helical" evidence="9">
    <location>
        <begin position="259"/>
        <end position="279"/>
    </location>
</feature>
<dbReference type="GO" id="GO:0000155">
    <property type="term" value="F:phosphorelay sensor kinase activity"/>
    <property type="evidence" value="ECO:0007669"/>
    <property type="project" value="InterPro"/>
</dbReference>
<evidence type="ECO:0000259" key="10">
    <source>
        <dbReference type="PROSITE" id="PS50109"/>
    </source>
</evidence>
<dbReference type="InterPro" id="IPR004358">
    <property type="entry name" value="Sig_transdc_His_kin-like_C"/>
</dbReference>
<feature type="domain" description="Histidine kinase" evidence="10">
    <location>
        <begin position="308"/>
        <end position="514"/>
    </location>
</feature>
<accession>A0A2W5UNA1</accession>
<dbReference type="InterPro" id="IPR003661">
    <property type="entry name" value="HisK_dim/P_dom"/>
</dbReference>
<dbReference type="SMART" id="SM00387">
    <property type="entry name" value="HATPase_c"/>
    <property type="match status" value="1"/>
</dbReference>
<dbReference type="SMART" id="SM00388">
    <property type="entry name" value="HisKA"/>
    <property type="match status" value="1"/>
</dbReference>
<reference evidence="11 12" key="1">
    <citation type="submission" date="2017-08" db="EMBL/GenBank/DDBJ databases">
        <title>Infants hospitalized years apart are colonized by the same room-sourced microbial strains.</title>
        <authorList>
            <person name="Brooks B."/>
            <person name="Olm M.R."/>
            <person name="Firek B.A."/>
            <person name="Baker R."/>
            <person name="Thomas B.C."/>
            <person name="Morowitz M.J."/>
            <person name="Banfield J.F."/>
        </authorList>
    </citation>
    <scope>NUCLEOTIDE SEQUENCE [LARGE SCALE GENOMIC DNA]</scope>
    <source>
        <strain evidence="11">S2_003_000_R2_14</strain>
    </source>
</reference>
<evidence type="ECO:0000256" key="1">
    <source>
        <dbReference type="ARBA" id="ARBA00000085"/>
    </source>
</evidence>
<dbReference type="PANTHER" id="PTHR43065">
    <property type="entry name" value="SENSOR HISTIDINE KINASE"/>
    <property type="match status" value="1"/>
</dbReference>
<keyword evidence="7" id="KW-0067">ATP-binding</keyword>
<keyword evidence="9" id="KW-0472">Membrane</keyword>
<dbReference type="InterPro" id="IPR036890">
    <property type="entry name" value="HATPase_C_sf"/>
</dbReference>
<keyword evidence="8" id="KW-0902">Two-component regulatory system</keyword>
<evidence type="ECO:0000313" key="12">
    <source>
        <dbReference type="Proteomes" id="UP000249061"/>
    </source>
</evidence>
<evidence type="ECO:0000256" key="6">
    <source>
        <dbReference type="ARBA" id="ARBA00022777"/>
    </source>
</evidence>
<dbReference type="Gene3D" id="3.30.565.10">
    <property type="entry name" value="Histidine kinase-like ATPase, C-terminal domain"/>
    <property type="match status" value="1"/>
</dbReference>
<organism evidence="11 12">
    <name type="scientific">Archangium gephyra</name>
    <dbReference type="NCBI Taxonomy" id="48"/>
    <lineage>
        <taxon>Bacteria</taxon>
        <taxon>Pseudomonadati</taxon>
        <taxon>Myxococcota</taxon>
        <taxon>Myxococcia</taxon>
        <taxon>Myxococcales</taxon>
        <taxon>Cystobacterineae</taxon>
        <taxon>Archangiaceae</taxon>
        <taxon>Archangium</taxon>
    </lineage>
</organism>
<dbReference type="InterPro" id="IPR036097">
    <property type="entry name" value="HisK_dim/P_sf"/>
</dbReference>
<dbReference type="GO" id="GO:0005524">
    <property type="term" value="F:ATP binding"/>
    <property type="evidence" value="ECO:0007669"/>
    <property type="project" value="UniProtKB-KW"/>
</dbReference>
<sequence>MRSVLGALIVVALLGSLAAVLAYRADVEEARRQVRERVSRQGRLYSDSLGLYFELLRAEMQRLADRGYVELLRHDAMVRLGVQEDRALFAEGVILFSREGEQLWSDPEIVVPPILDESWFREVLAFDRATVDELTDDDSSRLAVALPVHDGTQLMGVLVGVVRGTDKLLYGAGQKGEQLLLLSSDEEVVLPIAEPSWSHAVGFDGRFEALKANGGNATWNIDGYEVMAEAFSVRGTALQVLALESEETSIAPIRRRLELQLGFLLLVQIAALGAFVLFLRRTWRAFLDAEVHVAEQEKMAALGSAASLIAHEVKNSLNGLKSAVSLLRVGGDPELVTKTVTGQVDRLQHLSRSLLSFSKPNEPRRTPMELDVVVGEAVAALSTLPEWPEASVTTELSSGATIASDPLLITTAVDNLVRNAIEASVAAKDMGHIASPAVQVQTARENGALVIRVTDNGTAPDGFEKRLGEPFFTTKSKGIGLGLSMTQKAAEQLGGALRFTRLEKGSRFELTLPA</sequence>
<evidence type="ECO:0000313" key="11">
    <source>
        <dbReference type="EMBL" id="PZR10518.1"/>
    </source>
</evidence>
<dbReference type="SUPFAM" id="SSF55874">
    <property type="entry name" value="ATPase domain of HSP90 chaperone/DNA topoisomerase II/histidine kinase"/>
    <property type="match status" value="1"/>
</dbReference>
<comment type="caution">
    <text evidence="11">The sequence shown here is derived from an EMBL/GenBank/DDBJ whole genome shotgun (WGS) entry which is preliminary data.</text>
</comment>
<keyword evidence="9" id="KW-1133">Transmembrane helix</keyword>
<dbReference type="InterPro" id="IPR005467">
    <property type="entry name" value="His_kinase_dom"/>
</dbReference>
<keyword evidence="9" id="KW-0812">Transmembrane</keyword>
<dbReference type="PROSITE" id="PS50109">
    <property type="entry name" value="HIS_KIN"/>
    <property type="match status" value="1"/>
</dbReference>
<proteinExistence type="predicted"/>
<evidence type="ECO:0000256" key="4">
    <source>
        <dbReference type="ARBA" id="ARBA00022679"/>
    </source>
</evidence>
<keyword evidence="4" id="KW-0808">Transferase</keyword>
<keyword evidence="3" id="KW-0597">Phosphoprotein</keyword>
<dbReference type="InterPro" id="IPR003594">
    <property type="entry name" value="HATPase_dom"/>
</dbReference>
<dbReference type="PRINTS" id="PR00344">
    <property type="entry name" value="BCTRLSENSOR"/>
</dbReference>
<keyword evidence="6 11" id="KW-0418">Kinase</keyword>
<dbReference type="Proteomes" id="UP000249061">
    <property type="component" value="Unassembled WGS sequence"/>
</dbReference>
<protein>
    <recommendedName>
        <fullName evidence="2">histidine kinase</fullName>
        <ecNumber evidence="2">2.7.13.3</ecNumber>
    </recommendedName>
</protein>
<evidence type="ECO:0000256" key="9">
    <source>
        <dbReference type="SAM" id="Phobius"/>
    </source>
</evidence>
<evidence type="ECO:0000256" key="2">
    <source>
        <dbReference type="ARBA" id="ARBA00012438"/>
    </source>
</evidence>
<evidence type="ECO:0000256" key="5">
    <source>
        <dbReference type="ARBA" id="ARBA00022741"/>
    </source>
</evidence>